<evidence type="ECO:0000313" key="2">
    <source>
        <dbReference type="Proteomes" id="UP000233551"/>
    </source>
</evidence>
<keyword evidence="2" id="KW-1185">Reference proteome</keyword>
<dbReference type="AlphaFoldDB" id="A0A2I0HGC0"/>
<gene>
    <name evidence="1" type="ORF">CRG98_048884</name>
</gene>
<comment type="caution">
    <text evidence="1">The sequence shown here is derived from an EMBL/GenBank/DDBJ whole genome shotgun (WGS) entry which is preliminary data.</text>
</comment>
<organism evidence="1 2">
    <name type="scientific">Punica granatum</name>
    <name type="common">Pomegranate</name>
    <dbReference type="NCBI Taxonomy" id="22663"/>
    <lineage>
        <taxon>Eukaryota</taxon>
        <taxon>Viridiplantae</taxon>
        <taxon>Streptophyta</taxon>
        <taxon>Embryophyta</taxon>
        <taxon>Tracheophyta</taxon>
        <taxon>Spermatophyta</taxon>
        <taxon>Magnoliopsida</taxon>
        <taxon>eudicotyledons</taxon>
        <taxon>Gunneridae</taxon>
        <taxon>Pentapetalae</taxon>
        <taxon>rosids</taxon>
        <taxon>malvids</taxon>
        <taxon>Myrtales</taxon>
        <taxon>Lythraceae</taxon>
        <taxon>Punica</taxon>
    </lineage>
</organism>
<dbReference type="Proteomes" id="UP000233551">
    <property type="component" value="Unassembled WGS sequence"/>
</dbReference>
<sequence>DIRVQGWTCTGVVVTGADAVVTGADALVTGADGAGDGRGWRWVTGTGGAA</sequence>
<proteinExistence type="predicted"/>
<protein>
    <submittedName>
        <fullName evidence="1">Uncharacterized protein</fullName>
    </submittedName>
</protein>
<reference evidence="1 2" key="1">
    <citation type="submission" date="2017-11" db="EMBL/GenBank/DDBJ databases">
        <title>De-novo sequencing of pomegranate (Punica granatum L.) genome.</title>
        <authorList>
            <person name="Akparov Z."/>
            <person name="Amiraslanov A."/>
            <person name="Hajiyeva S."/>
            <person name="Abbasov M."/>
            <person name="Kaur K."/>
            <person name="Hamwieh A."/>
            <person name="Solovyev V."/>
            <person name="Salamov A."/>
            <person name="Braich B."/>
            <person name="Kosarev P."/>
            <person name="Mahmoud A."/>
            <person name="Hajiyev E."/>
            <person name="Babayeva S."/>
            <person name="Izzatullayeva V."/>
            <person name="Mammadov A."/>
            <person name="Mammadov A."/>
            <person name="Sharifova S."/>
            <person name="Ojaghi J."/>
            <person name="Eynullazada K."/>
            <person name="Bayramov B."/>
            <person name="Abdulazimova A."/>
            <person name="Shahmuradov I."/>
        </authorList>
    </citation>
    <scope>NUCLEOTIDE SEQUENCE [LARGE SCALE GENOMIC DNA]</scope>
    <source>
        <strain evidence="2">cv. AG2017</strain>
        <tissue evidence="1">Leaf</tissue>
    </source>
</reference>
<accession>A0A2I0HGC0</accession>
<dbReference type="EMBL" id="PGOL01028629">
    <property type="protein sequence ID" value="PKI26427.1"/>
    <property type="molecule type" value="Genomic_DNA"/>
</dbReference>
<name>A0A2I0HGC0_PUNGR</name>
<evidence type="ECO:0000313" key="1">
    <source>
        <dbReference type="EMBL" id="PKI26427.1"/>
    </source>
</evidence>
<feature type="non-terminal residue" evidence="1">
    <location>
        <position position="1"/>
    </location>
</feature>